<dbReference type="STRING" id="113226.A0A139I1J0"/>
<dbReference type="InterPro" id="IPR043129">
    <property type="entry name" value="ATPase_NBD"/>
</dbReference>
<protein>
    <recommendedName>
        <fullName evidence="6">Actin-like ATPase domain-containing protein</fullName>
    </recommendedName>
</protein>
<dbReference type="Pfam" id="PF00012">
    <property type="entry name" value="HSP70"/>
    <property type="match status" value="1"/>
</dbReference>
<dbReference type="OrthoDB" id="2963168at2759"/>
<dbReference type="PANTHER" id="PTHR14187:SF81">
    <property type="entry name" value="HSP70 FAMILY PROTEIN (AFU_ORTHOLOGUE AFUA_4G14040)"/>
    <property type="match status" value="1"/>
</dbReference>
<evidence type="ECO:0000313" key="5">
    <source>
        <dbReference type="Proteomes" id="UP000073492"/>
    </source>
</evidence>
<dbReference type="Gene3D" id="3.90.640.10">
    <property type="entry name" value="Actin, Chain A, domain 4"/>
    <property type="match status" value="1"/>
</dbReference>
<dbReference type="GO" id="GO:0140662">
    <property type="term" value="F:ATP-dependent protein folding chaperone"/>
    <property type="evidence" value="ECO:0007669"/>
    <property type="project" value="InterPro"/>
</dbReference>
<accession>A0A139I1J0</accession>
<reference evidence="4 5" key="1">
    <citation type="submission" date="2015-07" db="EMBL/GenBank/DDBJ databases">
        <title>Comparative genomics of the Sigatoka disease complex on banana suggests a link between parallel evolutionary changes in Pseudocercospora fijiensis and Pseudocercospora eumusae and increased virulence on the banana host.</title>
        <authorList>
            <person name="Chang T.-C."/>
            <person name="Salvucci A."/>
            <person name="Crous P.W."/>
            <person name="Stergiopoulos I."/>
        </authorList>
    </citation>
    <scope>NUCLEOTIDE SEQUENCE [LARGE SCALE GENOMIC DNA]</scope>
    <source>
        <strain evidence="4 5">CBS 116634</strain>
    </source>
</reference>
<name>A0A139I1J0_9PEZI</name>
<dbReference type="Gene3D" id="3.30.420.40">
    <property type="match status" value="2"/>
</dbReference>
<keyword evidence="2" id="KW-0067">ATP-binding</keyword>
<sequence length="668" mass="74980">MLKPFNFHLFCDILNDHHRRCEKVLRRHTQRVVRCPITFNTTNMKLEPQPYQPPRQIGVHKIVLGVDFGTTFTGISWVSTEGAHVKVLDDVHCVRDWPGGDNAWKAPTRIAYGDENGSTGNTWGYEVSPRMKSYAWMKLLLDPEQKTKFDSADLSKSQGEGVLAKPDIKSPVEICADYLTEVASFAYQSLEKAVSPEVLQATPLDFWFTVPAVWSDKAKRDTLRAAQKAAKQAKLRAHQDSQVFLIREPEAAAIAALSSVTQGGSERDIAVGQSILVCDCGGGTVDLTAYEITAITPKPQFKELVVGIGGKCGSTYIDREFMKWMEHKFKKNYTDLGWEKRGPASRMMKEFEGHKKDFGKSTNSRKVYEIPLWMKNAKGSRYYDDDEGIVRIYEEDLKRMFDPIVTKVKDLLQHQLDSERRQTGKATTIKTIILVGGFGDSTYLNSVLRAWAKDRGIKLICPPNPQSAIVRGAAYSGLHGIQPSHRRSRLHYGFACHVAYDPMIHDKRDRFIWDWDNSVRASGDLYWQLGKGDLVDQNTKISFHVQRTMSIGGQLGKHETIVYMSDLDEAPARLRDPGVRKLVTFDSDFSNVNLANYPRRTVKGKTLCLVDCDYVVHFGHRKGVLCFSCLVAGKEIGNTTVTFENQSEQDRADGPGGLGGASPPCVMQ</sequence>
<evidence type="ECO:0008006" key="6">
    <source>
        <dbReference type="Google" id="ProtNLM"/>
    </source>
</evidence>
<dbReference type="PANTHER" id="PTHR14187">
    <property type="entry name" value="ALPHA KINASE/ELONGATION FACTOR 2 KINASE"/>
    <property type="match status" value="1"/>
</dbReference>
<dbReference type="InterPro" id="IPR013126">
    <property type="entry name" value="Hsp_70_fam"/>
</dbReference>
<evidence type="ECO:0000256" key="1">
    <source>
        <dbReference type="ARBA" id="ARBA00022741"/>
    </source>
</evidence>
<evidence type="ECO:0000256" key="3">
    <source>
        <dbReference type="SAM" id="MobiDB-lite"/>
    </source>
</evidence>
<evidence type="ECO:0000313" key="4">
    <source>
        <dbReference type="EMBL" id="KXT08547.1"/>
    </source>
</evidence>
<keyword evidence="1" id="KW-0547">Nucleotide-binding</keyword>
<evidence type="ECO:0000256" key="2">
    <source>
        <dbReference type="ARBA" id="ARBA00022840"/>
    </source>
</evidence>
<dbReference type="GO" id="GO:0005524">
    <property type="term" value="F:ATP binding"/>
    <property type="evidence" value="ECO:0007669"/>
    <property type="project" value="UniProtKB-KW"/>
</dbReference>
<keyword evidence="5" id="KW-1185">Reference proteome</keyword>
<proteinExistence type="predicted"/>
<feature type="region of interest" description="Disordered" evidence="3">
    <location>
        <begin position="644"/>
        <end position="668"/>
    </location>
</feature>
<dbReference type="SUPFAM" id="SSF53067">
    <property type="entry name" value="Actin-like ATPase domain"/>
    <property type="match status" value="2"/>
</dbReference>
<comment type="caution">
    <text evidence="4">The sequence shown here is derived from an EMBL/GenBank/DDBJ whole genome shotgun (WGS) entry which is preliminary data.</text>
</comment>
<organism evidence="4 5">
    <name type="scientific">Pseudocercospora musae</name>
    <dbReference type="NCBI Taxonomy" id="113226"/>
    <lineage>
        <taxon>Eukaryota</taxon>
        <taxon>Fungi</taxon>
        <taxon>Dikarya</taxon>
        <taxon>Ascomycota</taxon>
        <taxon>Pezizomycotina</taxon>
        <taxon>Dothideomycetes</taxon>
        <taxon>Dothideomycetidae</taxon>
        <taxon>Mycosphaerellales</taxon>
        <taxon>Mycosphaerellaceae</taxon>
        <taxon>Pseudocercospora</taxon>
    </lineage>
</organism>
<gene>
    <name evidence="4" type="ORF">AC579_10244</name>
</gene>
<dbReference type="Proteomes" id="UP000073492">
    <property type="component" value="Unassembled WGS sequence"/>
</dbReference>
<dbReference type="EMBL" id="LFZO01000433">
    <property type="protein sequence ID" value="KXT08547.1"/>
    <property type="molecule type" value="Genomic_DNA"/>
</dbReference>
<dbReference type="AlphaFoldDB" id="A0A139I1J0"/>
<dbReference type="CDD" id="cd10170">
    <property type="entry name" value="ASKHA_NBD_HSP70"/>
    <property type="match status" value="1"/>
</dbReference>